<protein>
    <recommendedName>
        <fullName evidence="3">J domain-containing protein</fullName>
    </recommendedName>
</protein>
<evidence type="ECO:0000313" key="5">
    <source>
        <dbReference type="Proteomes" id="UP001501414"/>
    </source>
</evidence>
<keyword evidence="2" id="KW-1133">Transmembrane helix</keyword>
<keyword evidence="2" id="KW-0472">Membrane</keyword>
<dbReference type="InterPro" id="IPR050817">
    <property type="entry name" value="DjlA_DnaK_co-chaperone"/>
</dbReference>
<dbReference type="SMART" id="SM00271">
    <property type="entry name" value="DnaJ"/>
    <property type="match status" value="1"/>
</dbReference>
<organism evidence="4 5">
    <name type="scientific">Pseudonocardia kongjuensis</name>
    <dbReference type="NCBI Taxonomy" id="102227"/>
    <lineage>
        <taxon>Bacteria</taxon>
        <taxon>Bacillati</taxon>
        <taxon>Actinomycetota</taxon>
        <taxon>Actinomycetes</taxon>
        <taxon>Pseudonocardiales</taxon>
        <taxon>Pseudonocardiaceae</taxon>
        <taxon>Pseudonocardia</taxon>
    </lineage>
</organism>
<dbReference type="Gene3D" id="1.10.287.110">
    <property type="entry name" value="DnaJ domain"/>
    <property type="match status" value="1"/>
</dbReference>
<feature type="domain" description="J" evidence="3">
    <location>
        <begin position="13"/>
        <end position="77"/>
    </location>
</feature>
<keyword evidence="2" id="KW-0812">Transmembrane</keyword>
<sequence>MTSTDDTSGSGPDLYTRLGIAPTATAEQIRRAYRRRVLELHPDRNPDPAAGDRFHAVAVAYTVLGHPGRRADYDTTRAAPPAPGPAVPDPPGPARTPDESGSDHTPSGDPVAYTDYAPTSGYAPPPPPGAPGRVEPPRDTTRAARPGAPLPAGWPVGHLDHRRLAGRVLLGVWRLAPLPTRRLAAAAVVAAAIAGAALAVAARDQMPVEAVVIGSLAALALGCWTVRALTLAVLHVRRRAEQAR</sequence>
<dbReference type="InterPro" id="IPR036869">
    <property type="entry name" value="J_dom_sf"/>
</dbReference>
<dbReference type="Pfam" id="PF00226">
    <property type="entry name" value="DnaJ"/>
    <property type="match status" value="1"/>
</dbReference>
<dbReference type="SUPFAM" id="SSF46565">
    <property type="entry name" value="Chaperone J-domain"/>
    <property type="match status" value="1"/>
</dbReference>
<evidence type="ECO:0000256" key="2">
    <source>
        <dbReference type="SAM" id="Phobius"/>
    </source>
</evidence>
<proteinExistence type="predicted"/>
<evidence type="ECO:0000259" key="3">
    <source>
        <dbReference type="PROSITE" id="PS50076"/>
    </source>
</evidence>
<comment type="caution">
    <text evidence="4">The sequence shown here is derived from an EMBL/GenBank/DDBJ whole genome shotgun (WGS) entry which is preliminary data.</text>
</comment>
<dbReference type="RefSeq" id="WP_344022047.1">
    <property type="nucleotide sequence ID" value="NZ_BAAAJK010000008.1"/>
</dbReference>
<feature type="transmembrane region" description="Helical" evidence="2">
    <location>
        <begin position="208"/>
        <end position="234"/>
    </location>
</feature>
<dbReference type="Proteomes" id="UP001501414">
    <property type="component" value="Unassembled WGS sequence"/>
</dbReference>
<dbReference type="InterPro" id="IPR001623">
    <property type="entry name" value="DnaJ_domain"/>
</dbReference>
<name>A0ABP4IJ88_9PSEU</name>
<evidence type="ECO:0000256" key="1">
    <source>
        <dbReference type="SAM" id="MobiDB-lite"/>
    </source>
</evidence>
<feature type="compositionally biased region" description="Pro residues" evidence="1">
    <location>
        <begin position="80"/>
        <end position="94"/>
    </location>
</feature>
<evidence type="ECO:0000313" key="4">
    <source>
        <dbReference type="EMBL" id="GAA1388773.1"/>
    </source>
</evidence>
<dbReference type="CDD" id="cd06257">
    <property type="entry name" value="DnaJ"/>
    <property type="match status" value="1"/>
</dbReference>
<gene>
    <name evidence="4" type="ORF">GCM10009613_26670</name>
</gene>
<accession>A0ABP4IJ88</accession>
<feature type="transmembrane region" description="Helical" evidence="2">
    <location>
        <begin position="183"/>
        <end position="202"/>
    </location>
</feature>
<dbReference type="PANTHER" id="PTHR24074">
    <property type="entry name" value="CO-CHAPERONE PROTEIN DJLA"/>
    <property type="match status" value="1"/>
</dbReference>
<keyword evidence="5" id="KW-1185">Reference proteome</keyword>
<feature type="region of interest" description="Disordered" evidence="1">
    <location>
        <begin position="70"/>
        <end position="151"/>
    </location>
</feature>
<reference evidence="5" key="1">
    <citation type="journal article" date="2019" name="Int. J. Syst. Evol. Microbiol.">
        <title>The Global Catalogue of Microorganisms (GCM) 10K type strain sequencing project: providing services to taxonomists for standard genome sequencing and annotation.</title>
        <authorList>
            <consortium name="The Broad Institute Genomics Platform"/>
            <consortium name="The Broad Institute Genome Sequencing Center for Infectious Disease"/>
            <person name="Wu L."/>
            <person name="Ma J."/>
        </authorList>
    </citation>
    <scope>NUCLEOTIDE SEQUENCE [LARGE SCALE GENOMIC DNA]</scope>
    <source>
        <strain evidence="5">JCM 11896</strain>
    </source>
</reference>
<dbReference type="PRINTS" id="PR00625">
    <property type="entry name" value="JDOMAIN"/>
</dbReference>
<dbReference type="PROSITE" id="PS50076">
    <property type="entry name" value="DNAJ_2"/>
    <property type="match status" value="1"/>
</dbReference>
<dbReference type="EMBL" id="BAAAJK010000008">
    <property type="protein sequence ID" value="GAA1388773.1"/>
    <property type="molecule type" value="Genomic_DNA"/>
</dbReference>